<evidence type="ECO:0000256" key="2">
    <source>
        <dbReference type="ARBA" id="ARBA00009399"/>
    </source>
</evidence>
<proteinExistence type="inferred from homology"/>
<evidence type="ECO:0000256" key="1">
    <source>
        <dbReference type="ARBA" id="ARBA00004141"/>
    </source>
</evidence>
<evidence type="ECO:0000256" key="5">
    <source>
        <dbReference type="ARBA" id="ARBA00023136"/>
    </source>
</evidence>
<keyword evidence="9" id="KW-1185">Reference proteome</keyword>
<evidence type="ECO:0000256" key="6">
    <source>
        <dbReference type="SAM" id="Phobius"/>
    </source>
</evidence>
<evidence type="ECO:0000256" key="3">
    <source>
        <dbReference type="ARBA" id="ARBA00022692"/>
    </source>
</evidence>
<comment type="caution">
    <text evidence="8">The sequence shown here is derived from an EMBL/GenBank/DDBJ whole genome shotgun (WGS) entry which is preliminary data.</text>
</comment>
<feature type="transmembrane region" description="Helical" evidence="6">
    <location>
        <begin position="113"/>
        <end position="132"/>
    </location>
</feature>
<organism evidence="8 9">
    <name type="scientific">Paenibacillus septentrionalis</name>
    <dbReference type="NCBI Taxonomy" id="429342"/>
    <lineage>
        <taxon>Bacteria</taxon>
        <taxon>Bacillati</taxon>
        <taxon>Bacillota</taxon>
        <taxon>Bacilli</taxon>
        <taxon>Bacillales</taxon>
        <taxon>Paenibacillaceae</taxon>
        <taxon>Paenibacillus</taxon>
    </lineage>
</organism>
<reference evidence="9" key="1">
    <citation type="journal article" date="2019" name="Int. J. Syst. Evol. Microbiol.">
        <title>The Global Catalogue of Microorganisms (GCM) 10K type strain sequencing project: providing services to taxonomists for standard genome sequencing and annotation.</title>
        <authorList>
            <consortium name="The Broad Institute Genomics Platform"/>
            <consortium name="The Broad Institute Genome Sequencing Center for Infectious Disease"/>
            <person name="Wu L."/>
            <person name="Ma J."/>
        </authorList>
    </citation>
    <scope>NUCLEOTIDE SEQUENCE [LARGE SCALE GENOMIC DNA]</scope>
    <source>
        <strain evidence="9">PCU 280</strain>
    </source>
</reference>
<accession>A0ABW1V423</accession>
<protein>
    <submittedName>
        <fullName evidence="8">GtrA family protein</fullName>
    </submittedName>
</protein>
<dbReference type="PANTHER" id="PTHR38459">
    <property type="entry name" value="PROPHAGE BACTOPRENOL-LINKED GLUCOSE TRANSLOCASE HOMOLOG"/>
    <property type="match status" value="1"/>
</dbReference>
<keyword evidence="4 6" id="KW-1133">Transmembrane helix</keyword>
<sequence>MEERKVLPGQRSLLQFILFAAIGGLNTAVDVAVYWLLLQLSVPYIVANIAAYGAGMLNSYIWNSAVTFRSAIRRPHAVRLRFVIWNLLTLLISSLLILLMVESVGWSELWSKVITTILIVVLQFLGTKKWVFRQ</sequence>
<evidence type="ECO:0000259" key="7">
    <source>
        <dbReference type="Pfam" id="PF04138"/>
    </source>
</evidence>
<evidence type="ECO:0000256" key="4">
    <source>
        <dbReference type="ARBA" id="ARBA00022989"/>
    </source>
</evidence>
<dbReference type="InterPro" id="IPR007267">
    <property type="entry name" value="GtrA_DPMS_TM"/>
</dbReference>
<keyword evidence="3 6" id="KW-0812">Transmembrane</keyword>
<evidence type="ECO:0000313" key="9">
    <source>
        <dbReference type="Proteomes" id="UP001596233"/>
    </source>
</evidence>
<dbReference type="Proteomes" id="UP001596233">
    <property type="component" value="Unassembled WGS sequence"/>
</dbReference>
<dbReference type="Pfam" id="PF04138">
    <property type="entry name" value="GtrA_DPMS_TM"/>
    <property type="match status" value="1"/>
</dbReference>
<dbReference type="PANTHER" id="PTHR38459:SF1">
    <property type="entry name" value="PROPHAGE BACTOPRENOL-LINKED GLUCOSE TRANSLOCASE HOMOLOG"/>
    <property type="match status" value="1"/>
</dbReference>
<feature type="transmembrane region" description="Helical" evidence="6">
    <location>
        <begin position="12"/>
        <end position="36"/>
    </location>
</feature>
<comment type="subcellular location">
    <subcellularLocation>
        <location evidence="1">Membrane</location>
        <topology evidence="1">Multi-pass membrane protein</topology>
    </subcellularLocation>
</comment>
<feature type="domain" description="GtrA/DPMS transmembrane" evidence="7">
    <location>
        <begin position="19"/>
        <end position="132"/>
    </location>
</feature>
<dbReference type="InterPro" id="IPR051401">
    <property type="entry name" value="GtrA_CellWall_Glycosyl"/>
</dbReference>
<feature type="transmembrane region" description="Helical" evidence="6">
    <location>
        <begin position="42"/>
        <end position="61"/>
    </location>
</feature>
<dbReference type="RefSeq" id="WP_379233182.1">
    <property type="nucleotide sequence ID" value="NZ_JBHSTE010000002.1"/>
</dbReference>
<evidence type="ECO:0000313" key="8">
    <source>
        <dbReference type="EMBL" id="MFC6332626.1"/>
    </source>
</evidence>
<comment type="similarity">
    <text evidence="2">Belongs to the GtrA family.</text>
</comment>
<feature type="transmembrane region" description="Helical" evidence="6">
    <location>
        <begin position="82"/>
        <end position="101"/>
    </location>
</feature>
<dbReference type="EMBL" id="JBHSTE010000002">
    <property type="protein sequence ID" value="MFC6332626.1"/>
    <property type="molecule type" value="Genomic_DNA"/>
</dbReference>
<gene>
    <name evidence="8" type="ORF">ACFP56_08310</name>
</gene>
<keyword evidence="5 6" id="KW-0472">Membrane</keyword>
<name>A0ABW1V423_9BACL</name>